<dbReference type="InterPro" id="IPR015955">
    <property type="entry name" value="Lactate_DH/Glyco_Ohase_4_C"/>
</dbReference>
<sequence>MTRVSLKFSEEFQSYRRKPLLPLLLKESKAVVAFTAEEVDQPTVKIQNVEARFWSLEAKAGAGSAILSMANEAARFVEWRWGHLRVLFHAVRSDTIIHSLHLESSSAEL</sequence>
<evidence type="ECO:0000313" key="2">
    <source>
        <dbReference type="Proteomes" id="UP001396334"/>
    </source>
</evidence>
<dbReference type="EMBL" id="JBBPBN010000006">
    <property type="protein sequence ID" value="KAK9036435.1"/>
    <property type="molecule type" value="Genomic_DNA"/>
</dbReference>
<name>A0ABR2TG04_9ROSI</name>
<proteinExistence type="predicted"/>
<organism evidence="1 2">
    <name type="scientific">Hibiscus sabdariffa</name>
    <name type="common">roselle</name>
    <dbReference type="NCBI Taxonomy" id="183260"/>
    <lineage>
        <taxon>Eukaryota</taxon>
        <taxon>Viridiplantae</taxon>
        <taxon>Streptophyta</taxon>
        <taxon>Embryophyta</taxon>
        <taxon>Tracheophyta</taxon>
        <taxon>Spermatophyta</taxon>
        <taxon>Magnoliopsida</taxon>
        <taxon>eudicotyledons</taxon>
        <taxon>Gunneridae</taxon>
        <taxon>Pentapetalae</taxon>
        <taxon>rosids</taxon>
        <taxon>malvids</taxon>
        <taxon>Malvales</taxon>
        <taxon>Malvaceae</taxon>
        <taxon>Malvoideae</taxon>
        <taxon>Hibiscus</taxon>
    </lineage>
</organism>
<dbReference type="Gene3D" id="3.90.110.10">
    <property type="entry name" value="Lactate dehydrogenase/glycoside hydrolase, family 4, C-terminal"/>
    <property type="match status" value="1"/>
</dbReference>
<keyword evidence="2" id="KW-1185">Reference proteome</keyword>
<gene>
    <name evidence="1" type="ORF">V6N11_078436</name>
</gene>
<evidence type="ECO:0000313" key="1">
    <source>
        <dbReference type="EMBL" id="KAK9036435.1"/>
    </source>
</evidence>
<dbReference type="Proteomes" id="UP001396334">
    <property type="component" value="Unassembled WGS sequence"/>
</dbReference>
<accession>A0ABR2TG04</accession>
<protein>
    <submittedName>
        <fullName evidence="1">Uncharacterized protein</fullName>
    </submittedName>
</protein>
<comment type="caution">
    <text evidence="1">The sequence shown here is derived from an EMBL/GenBank/DDBJ whole genome shotgun (WGS) entry which is preliminary data.</text>
</comment>
<reference evidence="1 2" key="1">
    <citation type="journal article" date="2024" name="G3 (Bethesda)">
        <title>Genome assembly of Hibiscus sabdariffa L. provides insights into metabolisms of medicinal natural products.</title>
        <authorList>
            <person name="Kim T."/>
        </authorList>
    </citation>
    <scope>NUCLEOTIDE SEQUENCE [LARGE SCALE GENOMIC DNA]</scope>
    <source>
        <strain evidence="1">TK-2024</strain>
        <tissue evidence="1">Old leaves</tissue>
    </source>
</reference>